<evidence type="ECO:0000256" key="6">
    <source>
        <dbReference type="ARBA" id="ARBA00033334"/>
    </source>
</evidence>
<dbReference type="Pfam" id="PF02572">
    <property type="entry name" value="CobA_CobO_BtuR"/>
    <property type="match status" value="1"/>
</dbReference>
<reference evidence="10 11" key="1">
    <citation type="submission" date="2017-09" db="EMBL/GenBank/DDBJ databases">
        <title>Depth-based differentiation of microbial function through sediment-hosted aquifers and enrichment of novel symbionts in the deep terrestrial subsurface.</title>
        <authorList>
            <person name="Probst A.J."/>
            <person name="Ladd B."/>
            <person name="Jarett J.K."/>
            <person name="Geller-Mcgrath D.E."/>
            <person name="Sieber C.M."/>
            <person name="Emerson J.B."/>
            <person name="Anantharaman K."/>
            <person name="Thomas B.C."/>
            <person name="Malmstrom R."/>
            <person name="Stieglmeier M."/>
            <person name="Klingl A."/>
            <person name="Woyke T."/>
            <person name="Ryan C.M."/>
            <person name="Banfield J.F."/>
        </authorList>
    </citation>
    <scope>NUCLEOTIDE SEQUENCE [LARGE SCALE GENOMIC DNA]</scope>
    <source>
        <strain evidence="10">CG11_big_fil_rev_8_21_14_0_20_42_13</strain>
    </source>
</reference>
<comment type="caution">
    <text evidence="10">The sequence shown here is derived from an EMBL/GenBank/DDBJ whole genome shotgun (WGS) entry which is preliminary data.</text>
</comment>
<dbReference type="Proteomes" id="UP000229641">
    <property type="component" value="Unassembled WGS sequence"/>
</dbReference>
<dbReference type="SUPFAM" id="SSF52540">
    <property type="entry name" value="P-loop containing nucleoside triphosphate hydrolases"/>
    <property type="match status" value="1"/>
</dbReference>
<evidence type="ECO:0000256" key="7">
    <source>
        <dbReference type="ARBA" id="ARBA00033354"/>
    </source>
</evidence>
<dbReference type="InterPro" id="IPR027417">
    <property type="entry name" value="P-loop_NTPase"/>
</dbReference>
<dbReference type="AlphaFoldDB" id="A0A2H0LZL7"/>
<name>A0A2H0LZL7_9BACT</name>
<keyword evidence="10" id="KW-0808">Transferase</keyword>
<evidence type="ECO:0000313" key="11">
    <source>
        <dbReference type="Proteomes" id="UP000229641"/>
    </source>
</evidence>
<evidence type="ECO:0000313" key="10">
    <source>
        <dbReference type="EMBL" id="PIQ89869.1"/>
    </source>
</evidence>
<proteinExistence type="inferred from homology"/>
<evidence type="ECO:0000256" key="2">
    <source>
        <dbReference type="ARBA" id="ARBA00007487"/>
    </source>
</evidence>
<comment type="function">
    <text evidence="4">Required for both de novo synthesis of the corrin ring for the assimilation of exogenous corrinoids. Participates in the adenosylation of a variety of incomplete and complete corrinoids.</text>
</comment>
<dbReference type="EC" id="2.5.1.17" evidence="3"/>
<evidence type="ECO:0000256" key="4">
    <source>
        <dbReference type="ARBA" id="ARBA00024929"/>
    </source>
</evidence>
<protein>
    <recommendedName>
        <fullName evidence="3">corrinoid adenosyltransferase</fullName>
        <ecNumber evidence="3">2.5.1.17</ecNumber>
    </recommendedName>
    <alternativeName>
        <fullName evidence="5">Cob(II)alamin adenosyltransferase</fullName>
    </alternativeName>
    <alternativeName>
        <fullName evidence="7">Cob(II)yrinic acid a,c-diamide adenosyltransferase</fullName>
    </alternativeName>
    <alternativeName>
        <fullName evidence="6">Cobinamide/cobalamin adenosyltransferase</fullName>
    </alternativeName>
</protein>
<dbReference type="PANTHER" id="PTHR46638:SF1">
    <property type="entry name" value="CORRINOID ADENOSYLTRANSFERASE"/>
    <property type="match status" value="1"/>
</dbReference>
<evidence type="ECO:0000256" key="3">
    <source>
        <dbReference type="ARBA" id="ARBA00012454"/>
    </source>
</evidence>
<organism evidence="10 11">
    <name type="scientific">Candidatus Ghiorseimicrobium undicola</name>
    <dbReference type="NCBI Taxonomy" id="1974746"/>
    <lineage>
        <taxon>Bacteria</taxon>
        <taxon>Pseudomonadati</taxon>
        <taxon>Candidatus Omnitrophota</taxon>
        <taxon>Candidatus Ghiorseimicrobium</taxon>
    </lineage>
</organism>
<dbReference type="PANTHER" id="PTHR46638">
    <property type="entry name" value="CORRINOID ADENOSYLTRANSFERASE"/>
    <property type="match status" value="1"/>
</dbReference>
<dbReference type="GO" id="GO:0008817">
    <property type="term" value="F:corrinoid adenosyltransferase activity"/>
    <property type="evidence" value="ECO:0007669"/>
    <property type="project" value="UniProtKB-EC"/>
</dbReference>
<dbReference type="InterPro" id="IPR003724">
    <property type="entry name" value="CblAdoTrfase_CobA"/>
</dbReference>
<dbReference type="EMBL" id="PCWA01000014">
    <property type="protein sequence ID" value="PIQ89869.1"/>
    <property type="molecule type" value="Genomic_DNA"/>
</dbReference>
<comment type="similarity">
    <text evidence="2">Belongs to the Cob(I)alamin adenosyltransferase family.</text>
</comment>
<comment type="catalytic activity">
    <reaction evidence="9">
        <text>2 cob(II)alamin + reduced [electron-transfer flavoprotein] + 2 ATP = 2 adenosylcob(III)alamin + 2 triphosphate + oxidized [electron-transfer flavoprotein] + 3 H(+)</text>
        <dbReference type="Rhea" id="RHEA:28671"/>
        <dbReference type="Rhea" id="RHEA-COMP:10685"/>
        <dbReference type="Rhea" id="RHEA-COMP:10686"/>
        <dbReference type="ChEBI" id="CHEBI:15378"/>
        <dbReference type="ChEBI" id="CHEBI:16304"/>
        <dbReference type="ChEBI" id="CHEBI:18036"/>
        <dbReference type="ChEBI" id="CHEBI:18408"/>
        <dbReference type="ChEBI" id="CHEBI:30616"/>
        <dbReference type="ChEBI" id="CHEBI:57692"/>
        <dbReference type="ChEBI" id="CHEBI:58307"/>
        <dbReference type="EC" id="2.5.1.17"/>
    </reaction>
</comment>
<gene>
    <name evidence="10" type="ORF">COV72_00820</name>
</gene>
<dbReference type="GO" id="GO:0009236">
    <property type="term" value="P:cobalamin biosynthetic process"/>
    <property type="evidence" value="ECO:0007669"/>
    <property type="project" value="InterPro"/>
</dbReference>
<comment type="pathway">
    <text evidence="1">Cofactor biosynthesis; adenosylcobalamin biosynthesis; adenosylcobalamin from cob(II)yrinate a,c-diamide: step 2/7.</text>
</comment>
<evidence type="ECO:0000256" key="9">
    <source>
        <dbReference type="ARBA" id="ARBA00048692"/>
    </source>
</evidence>
<dbReference type="GO" id="GO:0005524">
    <property type="term" value="F:ATP binding"/>
    <property type="evidence" value="ECO:0007669"/>
    <property type="project" value="InterPro"/>
</dbReference>
<dbReference type="NCBIfam" id="NF004637">
    <property type="entry name" value="PRK05986.1"/>
    <property type="match status" value="1"/>
</dbReference>
<comment type="catalytic activity">
    <reaction evidence="8">
        <text>2 cob(II)yrinate a,c diamide + reduced [electron-transfer flavoprotein] + 2 ATP = 2 adenosylcob(III)yrinate a,c-diamide + 2 triphosphate + oxidized [electron-transfer flavoprotein] + 3 H(+)</text>
        <dbReference type="Rhea" id="RHEA:11528"/>
        <dbReference type="Rhea" id="RHEA-COMP:10685"/>
        <dbReference type="Rhea" id="RHEA-COMP:10686"/>
        <dbReference type="ChEBI" id="CHEBI:15378"/>
        <dbReference type="ChEBI" id="CHEBI:18036"/>
        <dbReference type="ChEBI" id="CHEBI:30616"/>
        <dbReference type="ChEBI" id="CHEBI:57692"/>
        <dbReference type="ChEBI" id="CHEBI:58307"/>
        <dbReference type="ChEBI" id="CHEBI:58503"/>
        <dbReference type="ChEBI" id="CHEBI:58537"/>
        <dbReference type="EC" id="2.5.1.17"/>
    </reaction>
</comment>
<sequence length="167" mass="18259">MIHIYTGNGKGKTTAALGLALRAAGAGLKVYFTQFIKRGAFSEIKAAKKIKNITVEQFGRGRFIKGVPDKKDAKSAQRGLKKISAFVLSGKSGLVIMDEINLAVKFGLIDVKELAELIKKTPANVELVLTGRCAHPEIIKLADLVSEIKEVKHYYKKGMKARKGIEF</sequence>
<accession>A0A2H0LZL7</accession>
<evidence type="ECO:0000256" key="1">
    <source>
        <dbReference type="ARBA" id="ARBA00005121"/>
    </source>
</evidence>
<dbReference type="PIRSF" id="PIRSF015617">
    <property type="entry name" value="Adensltrnsf_CobA"/>
    <property type="match status" value="1"/>
</dbReference>
<evidence type="ECO:0000256" key="8">
    <source>
        <dbReference type="ARBA" id="ARBA00048555"/>
    </source>
</evidence>
<dbReference type="Gene3D" id="3.40.50.300">
    <property type="entry name" value="P-loop containing nucleotide triphosphate hydrolases"/>
    <property type="match status" value="1"/>
</dbReference>
<evidence type="ECO:0000256" key="5">
    <source>
        <dbReference type="ARBA" id="ARBA00031529"/>
    </source>
</evidence>